<dbReference type="EC" id="3.5.1.10" evidence="3 4"/>
<dbReference type="PIRSF" id="PIRSF036480">
    <property type="entry name" value="FormyFH4_hydr"/>
    <property type="match status" value="1"/>
</dbReference>
<dbReference type="PANTHER" id="PTHR42706:SF1">
    <property type="entry name" value="FORMYLTETRAHYDROFOLATE DEFORMYLASE 2, MITOCHONDRIAL"/>
    <property type="match status" value="1"/>
</dbReference>
<dbReference type="SUPFAM" id="SSF55021">
    <property type="entry name" value="ACT-like"/>
    <property type="match status" value="1"/>
</dbReference>
<dbReference type="InterPro" id="IPR045865">
    <property type="entry name" value="ACT-like_dom_sf"/>
</dbReference>
<reference evidence="6 7" key="1">
    <citation type="submission" date="2014-01" db="EMBL/GenBank/DDBJ databases">
        <title>Draft genome sequencing of Bacillus alcalophilus CGMCC 1.3604.</title>
        <authorList>
            <person name="Yang J."/>
            <person name="Diao L."/>
            <person name="Yang S."/>
        </authorList>
    </citation>
    <scope>NUCLEOTIDE SEQUENCE [LARGE SCALE GENOMIC DNA]</scope>
    <source>
        <strain evidence="6 7">CGMCC 1.3604</strain>
    </source>
</reference>
<comment type="function">
    <text evidence="3">Catalyzes the hydrolysis of 10-formyltetrahydrofolate (formyl-FH4) to formate and tetrahydrofolate (FH4).</text>
</comment>
<dbReference type="PRINTS" id="PR01575">
    <property type="entry name" value="FFH4HYDRLASE"/>
</dbReference>
<sequence>MGLIYPHFIFMIGGSVMLKETTTKRVRLLVSCKDRAGIVSAISTFLYNHGANIVQSDQYSTDPIGGMFFMRIEFDLPPKKSSFEKLKEEFIEIAENFYLDWKMSLANQKKKMAIFVSKEDHCLMELLWKWKAGELNVDIPLVISNHTNNQQAVEAYGIPYHYIPVTKDTKQQSEQKAINLIKEANIDFSVLARYMQILSPTFVQAFPHQIINIHHSFLPAFIGANPYAKAFERGVKLIGATAHYVTNDLDEGPIIEQDVLRANHRYSTEQLRVAGRNVERITLARAVQWHINDQVIVYGNKTVVFS</sequence>
<keyword evidence="2 3" id="KW-0378">Hydrolase</keyword>
<dbReference type="CDD" id="cd04875">
    <property type="entry name" value="ACT_F4HF-DF"/>
    <property type="match status" value="1"/>
</dbReference>
<dbReference type="NCBIfam" id="NF004684">
    <property type="entry name" value="PRK06027.1"/>
    <property type="match status" value="1"/>
</dbReference>
<gene>
    <name evidence="3" type="primary">purU</name>
    <name evidence="6" type="ORF">AJ85_16535</name>
</gene>
<comment type="catalytic activity">
    <reaction evidence="3">
        <text>(6R)-10-formyltetrahydrofolate + H2O = (6S)-5,6,7,8-tetrahydrofolate + formate + H(+)</text>
        <dbReference type="Rhea" id="RHEA:19833"/>
        <dbReference type="ChEBI" id="CHEBI:15377"/>
        <dbReference type="ChEBI" id="CHEBI:15378"/>
        <dbReference type="ChEBI" id="CHEBI:15740"/>
        <dbReference type="ChEBI" id="CHEBI:57453"/>
        <dbReference type="ChEBI" id="CHEBI:195366"/>
        <dbReference type="EC" id="3.5.1.10"/>
    </reaction>
</comment>
<feature type="domain" description="ACT" evidence="5">
    <location>
        <begin position="27"/>
        <end position="108"/>
    </location>
</feature>
<dbReference type="EMBL" id="JALP01000017">
    <property type="protein sequence ID" value="THG92174.1"/>
    <property type="molecule type" value="Genomic_DNA"/>
</dbReference>
<dbReference type="Gene3D" id="3.30.70.260">
    <property type="match status" value="1"/>
</dbReference>
<dbReference type="UniPathway" id="UPA00074">
    <property type="reaction ID" value="UER00170"/>
</dbReference>
<dbReference type="AlphaFoldDB" id="A0A4S4K3D2"/>
<proteinExistence type="inferred from homology"/>
<evidence type="ECO:0000256" key="2">
    <source>
        <dbReference type="ARBA" id="ARBA00022801"/>
    </source>
</evidence>
<evidence type="ECO:0000313" key="7">
    <source>
        <dbReference type="Proteomes" id="UP000297014"/>
    </source>
</evidence>
<dbReference type="GO" id="GO:0008864">
    <property type="term" value="F:formyltetrahydrofolate deformylase activity"/>
    <property type="evidence" value="ECO:0007669"/>
    <property type="project" value="UniProtKB-UniRule"/>
</dbReference>
<dbReference type="SUPFAM" id="SSF53328">
    <property type="entry name" value="Formyltransferase"/>
    <property type="match status" value="1"/>
</dbReference>
<evidence type="ECO:0000259" key="5">
    <source>
        <dbReference type="PROSITE" id="PS51671"/>
    </source>
</evidence>
<comment type="similarity">
    <text evidence="3">Belongs to the PurU family.</text>
</comment>
<accession>A0A4S4K3D2</accession>
<dbReference type="HAMAP" id="MF_01927">
    <property type="entry name" value="PurU"/>
    <property type="match status" value="1"/>
</dbReference>
<dbReference type="InterPro" id="IPR036477">
    <property type="entry name" value="Formyl_transf_N_sf"/>
</dbReference>
<evidence type="ECO:0000256" key="4">
    <source>
        <dbReference type="NCBIfam" id="TIGR00655"/>
    </source>
</evidence>
<dbReference type="InterPro" id="IPR002376">
    <property type="entry name" value="Formyl_transf_N"/>
</dbReference>
<dbReference type="NCBIfam" id="TIGR00655">
    <property type="entry name" value="PurU"/>
    <property type="match status" value="1"/>
</dbReference>
<keyword evidence="3" id="KW-0658">Purine biosynthesis</keyword>
<name>A0A4S4K3D2_ALKAL</name>
<dbReference type="Proteomes" id="UP000297014">
    <property type="component" value="Unassembled WGS sequence"/>
</dbReference>
<dbReference type="InterPro" id="IPR004810">
    <property type="entry name" value="PurU"/>
</dbReference>
<comment type="caution">
    <text evidence="6">The sequence shown here is derived from an EMBL/GenBank/DDBJ whole genome shotgun (WGS) entry which is preliminary data.</text>
</comment>
<feature type="active site" evidence="3">
    <location>
        <position position="250"/>
    </location>
</feature>
<evidence type="ECO:0000256" key="3">
    <source>
        <dbReference type="HAMAP-Rule" id="MF_01927"/>
    </source>
</evidence>
<dbReference type="PANTHER" id="PTHR42706">
    <property type="entry name" value="FORMYLTETRAHYDROFOLATE DEFORMYLASE"/>
    <property type="match status" value="1"/>
</dbReference>
<dbReference type="Pfam" id="PF00551">
    <property type="entry name" value="Formyl_trans_N"/>
    <property type="match status" value="1"/>
</dbReference>
<dbReference type="GO" id="GO:0006730">
    <property type="term" value="P:one-carbon metabolic process"/>
    <property type="evidence" value="ECO:0007669"/>
    <property type="project" value="UniProtKB-KW"/>
</dbReference>
<organism evidence="6 7">
    <name type="scientific">Alkalihalobacillus alcalophilus ATCC 27647 = CGMCC 1.3604</name>
    <dbReference type="NCBI Taxonomy" id="1218173"/>
    <lineage>
        <taxon>Bacteria</taxon>
        <taxon>Bacillati</taxon>
        <taxon>Bacillota</taxon>
        <taxon>Bacilli</taxon>
        <taxon>Bacillales</taxon>
        <taxon>Bacillaceae</taxon>
        <taxon>Alkalihalobacillus</taxon>
    </lineage>
</organism>
<comment type="pathway">
    <text evidence="3">Purine metabolism; IMP biosynthesis via de novo pathway; formate from 10-formyl-5,6,7,8-tetrahydrofolate: step 1/1.</text>
</comment>
<keyword evidence="1 3" id="KW-0554">One-carbon metabolism</keyword>
<dbReference type="GO" id="GO:0006189">
    <property type="term" value="P:'de novo' IMP biosynthetic process"/>
    <property type="evidence" value="ECO:0007669"/>
    <property type="project" value="UniProtKB-UniRule"/>
</dbReference>
<evidence type="ECO:0000313" key="6">
    <source>
        <dbReference type="EMBL" id="THG92174.1"/>
    </source>
</evidence>
<dbReference type="CDD" id="cd08648">
    <property type="entry name" value="FMT_core_Formyl-FH4-Hydrolase_C"/>
    <property type="match status" value="1"/>
</dbReference>
<dbReference type="InterPro" id="IPR044074">
    <property type="entry name" value="PurU_ACT"/>
</dbReference>
<dbReference type="InterPro" id="IPR002912">
    <property type="entry name" value="ACT_dom"/>
</dbReference>
<dbReference type="Gene3D" id="3.40.50.170">
    <property type="entry name" value="Formyl transferase, N-terminal domain"/>
    <property type="match status" value="1"/>
</dbReference>
<protein>
    <recommendedName>
        <fullName evidence="3 4">Formyltetrahydrofolate deformylase</fullName>
        <ecNumber evidence="3 4">3.5.1.10</ecNumber>
    </recommendedName>
    <alternativeName>
        <fullName evidence="3">Formyl-FH(4) hydrolase</fullName>
    </alternativeName>
</protein>
<dbReference type="Pfam" id="PF01842">
    <property type="entry name" value="ACT"/>
    <property type="match status" value="1"/>
</dbReference>
<dbReference type="PROSITE" id="PS51671">
    <property type="entry name" value="ACT"/>
    <property type="match status" value="1"/>
</dbReference>
<dbReference type="InterPro" id="IPR041729">
    <property type="entry name" value="Formyl-FH4-Hydrolase_C"/>
</dbReference>
<evidence type="ECO:0000256" key="1">
    <source>
        <dbReference type="ARBA" id="ARBA00022563"/>
    </source>
</evidence>